<keyword evidence="3" id="KW-1185">Reference proteome</keyword>
<dbReference type="HOGENOM" id="CLU_1765867_0_0_5"/>
<keyword evidence="2" id="KW-0614">Plasmid</keyword>
<dbReference type="EMBL" id="CP001511">
    <property type="protein sequence ID" value="ACS44110.1"/>
    <property type="molecule type" value="Genomic_DNA"/>
</dbReference>
<reference evidence="2 3" key="1">
    <citation type="journal article" date="2009" name="PLoS ONE">
        <title>Methylobacterium genome sequences: a reference blueprint to investigate microbial metabolism of C1 compounds from natural and industrial sources.</title>
        <authorList>
            <person name="Vuilleumier S."/>
            <person name="Chistoserdova L."/>
            <person name="Lee M.-C."/>
            <person name="Bringel F."/>
            <person name="Lajus A."/>
            <person name="Zhou Y."/>
            <person name="Gourion B."/>
            <person name="Barbe V."/>
            <person name="Chang J."/>
            <person name="Cruveiller S."/>
            <person name="Dossat C."/>
            <person name="Gillett W."/>
            <person name="Gruffaz C."/>
            <person name="Haugen E."/>
            <person name="Hourcade E."/>
            <person name="Levy R."/>
            <person name="Mangenot S."/>
            <person name="Muller E."/>
            <person name="Nadalig T."/>
            <person name="Pagni M."/>
            <person name="Penny C."/>
            <person name="Peyraud R."/>
            <person name="Robinson D.G."/>
            <person name="Roche D."/>
            <person name="Rouy Z."/>
            <person name="Saenampechek C."/>
            <person name="Salvignol G."/>
            <person name="Vallenet D."/>
            <person name="Wu Z."/>
            <person name="Marx C.J."/>
            <person name="Vorholt J.A."/>
            <person name="Olson M.V."/>
            <person name="Kaul R."/>
            <person name="Weissenbach J."/>
            <person name="Medigue C."/>
            <person name="Lidstrom M.E."/>
        </authorList>
    </citation>
    <scope>NUCLEOTIDE SEQUENCE [LARGE SCALE GENOMIC DNA]</scope>
    <source>
        <strain evidence="3">ATCC 14718 / DSM 1338 / JCM 2805 / NCIMB 9133 / AM1</strain>
    </source>
</reference>
<protein>
    <submittedName>
        <fullName evidence="2">Uncharacterized protein</fullName>
    </submittedName>
</protein>
<proteinExistence type="predicted"/>
<organism evidence="2 3">
    <name type="scientific">Methylorubrum extorquens (strain ATCC 14718 / DSM 1338 / JCM 2805 / NCIMB 9133 / AM1)</name>
    <name type="common">Methylobacterium extorquens</name>
    <dbReference type="NCBI Taxonomy" id="272630"/>
    <lineage>
        <taxon>Bacteria</taxon>
        <taxon>Pseudomonadati</taxon>
        <taxon>Pseudomonadota</taxon>
        <taxon>Alphaproteobacteria</taxon>
        <taxon>Hyphomicrobiales</taxon>
        <taxon>Methylobacteriaceae</taxon>
        <taxon>Methylorubrum</taxon>
    </lineage>
</organism>
<feature type="region of interest" description="Disordered" evidence="1">
    <location>
        <begin position="1"/>
        <end position="25"/>
    </location>
</feature>
<name>C5B6M8_METEA</name>
<evidence type="ECO:0000256" key="1">
    <source>
        <dbReference type="SAM" id="MobiDB-lite"/>
    </source>
</evidence>
<dbReference type="RefSeq" id="WP_003604218.1">
    <property type="nucleotide sequence ID" value="NC_012811.1"/>
</dbReference>
<geneLocation type="plasmid" evidence="2 3">
    <name>megaplasmid</name>
</geneLocation>
<evidence type="ECO:0000313" key="2">
    <source>
        <dbReference type="EMBL" id="ACS44110.1"/>
    </source>
</evidence>
<evidence type="ECO:0000313" key="3">
    <source>
        <dbReference type="Proteomes" id="UP000009081"/>
    </source>
</evidence>
<accession>C5B6M8</accession>
<dbReference type="KEGG" id="mea:Mex_2p1373"/>
<gene>
    <name evidence="2" type="ordered locus">MexAM1_META2p1373</name>
</gene>
<sequence>MTLGAEAAEEALDAQSQPARERDQLAPMLDHGKRTRIYAVLGYAFCADVNAVDALKALEQACLRKNQEDKQLGAAVSQILDCLRNGENTGGALGRVLGRMLSVEEAAILQLLATDERSGSGAKPEIHAMEMLLHLREIDLLEARRPQ</sequence>
<dbReference type="AlphaFoldDB" id="C5B6M8"/>
<dbReference type="Proteomes" id="UP000009081">
    <property type="component" value="Plasmid megaplasmid"/>
</dbReference>